<evidence type="ECO:0008006" key="3">
    <source>
        <dbReference type="Google" id="ProtNLM"/>
    </source>
</evidence>
<comment type="caution">
    <text evidence="1">The sequence shown here is derived from an EMBL/GenBank/DDBJ whole genome shotgun (WGS) entry which is preliminary data.</text>
</comment>
<keyword evidence="2" id="KW-1185">Reference proteome</keyword>
<gene>
    <name evidence="1" type="ORF">GCM10011282_04520</name>
</gene>
<dbReference type="Proteomes" id="UP000620127">
    <property type="component" value="Unassembled WGS sequence"/>
</dbReference>
<dbReference type="RefSeq" id="WP_229827018.1">
    <property type="nucleotide sequence ID" value="NZ_BMYT01000001.1"/>
</dbReference>
<sequence>MEITIDQIKKEHAKVAQMIATFEANQKIASAYPITINLPELKAGEKYVGAIISADGTKRDHIILLPETKVDINWKDAMAWAQSIGGDLPNRCESALLFATMKDQFEPQWHWTNEQHAGSSGYAWMQTFSGGTQDNYHESYEGRARAVRRLLIIE</sequence>
<evidence type="ECO:0000313" key="1">
    <source>
        <dbReference type="EMBL" id="GGX01670.1"/>
    </source>
</evidence>
<organism evidence="1 2">
    <name type="scientific">Undibacterium macrobrachii</name>
    <dbReference type="NCBI Taxonomy" id="1119058"/>
    <lineage>
        <taxon>Bacteria</taxon>
        <taxon>Pseudomonadati</taxon>
        <taxon>Pseudomonadota</taxon>
        <taxon>Betaproteobacteria</taxon>
        <taxon>Burkholderiales</taxon>
        <taxon>Oxalobacteraceae</taxon>
        <taxon>Undibacterium</taxon>
    </lineage>
</organism>
<name>A0ABQ2X6R5_9BURK</name>
<accession>A0ABQ2X6R5</accession>
<reference evidence="2" key="1">
    <citation type="journal article" date="2019" name="Int. J. Syst. Evol. Microbiol.">
        <title>The Global Catalogue of Microorganisms (GCM) 10K type strain sequencing project: providing services to taxonomists for standard genome sequencing and annotation.</title>
        <authorList>
            <consortium name="The Broad Institute Genomics Platform"/>
            <consortium name="The Broad Institute Genome Sequencing Center for Infectious Disease"/>
            <person name="Wu L."/>
            <person name="Ma J."/>
        </authorList>
    </citation>
    <scope>NUCLEOTIDE SEQUENCE [LARGE SCALE GENOMIC DNA]</scope>
    <source>
        <strain evidence="2">KCTC 23916</strain>
    </source>
</reference>
<dbReference type="EMBL" id="BMYT01000001">
    <property type="protein sequence ID" value="GGX01670.1"/>
    <property type="molecule type" value="Genomic_DNA"/>
</dbReference>
<proteinExistence type="predicted"/>
<evidence type="ECO:0000313" key="2">
    <source>
        <dbReference type="Proteomes" id="UP000620127"/>
    </source>
</evidence>
<protein>
    <recommendedName>
        <fullName evidence="3">DUF1566 domain-containing protein</fullName>
    </recommendedName>
</protein>